<dbReference type="RefSeq" id="WP_263570144.1">
    <property type="nucleotide sequence ID" value="NZ_JAJIRN010000002.1"/>
</dbReference>
<accession>A0ABT2YB46</accession>
<keyword evidence="1" id="KW-0732">Signal</keyword>
<reference evidence="2 3" key="1">
    <citation type="submission" date="2021-11" db="EMBL/GenBank/DDBJ databases">
        <authorList>
            <person name="Liang Q."/>
            <person name="Mou H."/>
            <person name="Liu Z."/>
        </authorList>
    </citation>
    <scope>NUCLEOTIDE SEQUENCE [LARGE SCALE GENOMIC DNA]</scope>
    <source>
        <strain evidence="2 3">CHU3</strain>
    </source>
</reference>
<evidence type="ECO:0000313" key="2">
    <source>
        <dbReference type="EMBL" id="MCV2367528.1"/>
    </source>
</evidence>
<comment type="caution">
    <text evidence="2">The sequence shown here is derived from an EMBL/GenBank/DDBJ whole genome shotgun (WGS) entry which is preliminary data.</text>
</comment>
<evidence type="ECO:0000256" key="1">
    <source>
        <dbReference type="SAM" id="SignalP"/>
    </source>
</evidence>
<feature type="chain" id="PRO_5045721773" description="DUF541 domain-containing protein" evidence="1">
    <location>
        <begin position="34"/>
        <end position="159"/>
    </location>
</feature>
<sequence>MPTVIFTPIPRTFRLAMLLLMSLTAAVSVAATAAVRRSWLKVEAEVNGPFAEKHLTLTIRNRSTIALEAALKLPLAAIERLRDAVAVASDRVQARLAFEETQRKRVDPALMERGVGSGHFRVDTLLSGQSLVPRLAEKSGRVLVCSFDIGADGARTVAP</sequence>
<protein>
    <recommendedName>
        <fullName evidence="4">DUF541 domain-containing protein</fullName>
    </recommendedName>
</protein>
<evidence type="ECO:0008006" key="4">
    <source>
        <dbReference type="Google" id="ProtNLM"/>
    </source>
</evidence>
<gene>
    <name evidence="2" type="ORF">LNV07_05410</name>
</gene>
<dbReference type="EMBL" id="JAJIRN010000002">
    <property type="protein sequence ID" value="MCV2367528.1"/>
    <property type="molecule type" value="Genomic_DNA"/>
</dbReference>
<keyword evidence="3" id="KW-1185">Reference proteome</keyword>
<evidence type="ECO:0000313" key="3">
    <source>
        <dbReference type="Proteomes" id="UP001209701"/>
    </source>
</evidence>
<name>A0ABT2YB46_9BURK</name>
<feature type="signal peptide" evidence="1">
    <location>
        <begin position="1"/>
        <end position="33"/>
    </location>
</feature>
<organism evidence="2 3">
    <name type="scientific">Roseateles oligotrophus</name>
    <dbReference type="NCBI Taxonomy" id="1769250"/>
    <lineage>
        <taxon>Bacteria</taxon>
        <taxon>Pseudomonadati</taxon>
        <taxon>Pseudomonadota</taxon>
        <taxon>Betaproteobacteria</taxon>
        <taxon>Burkholderiales</taxon>
        <taxon>Sphaerotilaceae</taxon>
        <taxon>Roseateles</taxon>
    </lineage>
</organism>
<dbReference type="Proteomes" id="UP001209701">
    <property type="component" value="Unassembled WGS sequence"/>
</dbReference>
<proteinExistence type="predicted"/>